<dbReference type="GO" id="GO:0036297">
    <property type="term" value="P:interstrand cross-link repair"/>
    <property type="evidence" value="ECO:0007669"/>
    <property type="project" value="InterPro"/>
</dbReference>
<dbReference type="EMBL" id="BKCP01005294">
    <property type="protein sequence ID" value="GER37107.1"/>
    <property type="molecule type" value="Genomic_DNA"/>
</dbReference>
<dbReference type="Proteomes" id="UP000325081">
    <property type="component" value="Unassembled WGS sequence"/>
</dbReference>
<comment type="caution">
    <text evidence="1">The sequence shown here is derived from an EMBL/GenBank/DDBJ whole genome shotgun (WGS) entry which is preliminary data.</text>
</comment>
<protein>
    <submittedName>
        <fullName evidence="1">Heparin cofactor 2</fullName>
    </submittedName>
</protein>
<dbReference type="AlphaFoldDB" id="A0A5A7PYC2"/>
<sequence length="492" mass="55788">MKMEAWVPLFEIFLNSPCPESEASLWLQKNFNPSSNSTPISTASLISLLTRPVDDSSTQGKKVVRIETLPFTVQARIFSFLAYDHRRFCKKDLCRLARVVLSGEGVLDFWVKKAAHQLLDLLPVSNNKWISHLNLDSEEENTKDEELFSSMPDWLKDADKDGERMFPWLPMLPDEFNENIPESTEGDFQVDMDESNQELELGEVVREVNMDETSLSDPIDEAVEIKAKSLKTRLRNLESAPNASELAKDIRELCLQTKRGSLVILTSVEPWVVDDETAAVLISHLCSTNEVLKKLDWPAHVLCSFVLPKFLSLKEPSSRVLMMAVIEYCKAHQRAAEYALLFPLILRKEGLNSPICDVITRIVKDCLHPAQVSAFCQKVLCGDRNEQRFVCLACHRCLIGEDLVFTEYLFCLWQNILNCNVRLTRDSVDELVRRVCEFSAVYSKSLRFGNFVLCLVSKCGVFVKPHKCVLTAAVEKTESLVTKSILSKLSSL</sequence>
<name>A0A5A7PYC2_STRAF</name>
<evidence type="ECO:0000313" key="1">
    <source>
        <dbReference type="EMBL" id="GER37107.1"/>
    </source>
</evidence>
<dbReference type="PANTHER" id="PTHR32094:SF5">
    <property type="entry name" value="FANCONI ANEMIA GROUP E PROTEIN"/>
    <property type="match status" value="1"/>
</dbReference>
<organism evidence="1 2">
    <name type="scientific">Striga asiatica</name>
    <name type="common">Asiatic witchweed</name>
    <name type="synonym">Buchnera asiatica</name>
    <dbReference type="NCBI Taxonomy" id="4170"/>
    <lineage>
        <taxon>Eukaryota</taxon>
        <taxon>Viridiplantae</taxon>
        <taxon>Streptophyta</taxon>
        <taxon>Embryophyta</taxon>
        <taxon>Tracheophyta</taxon>
        <taxon>Spermatophyta</taxon>
        <taxon>Magnoliopsida</taxon>
        <taxon>eudicotyledons</taxon>
        <taxon>Gunneridae</taxon>
        <taxon>Pentapetalae</taxon>
        <taxon>asterids</taxon>
        <taxon>lamiids</taxon>
        <taxon>Lamiales</taxon>
        <taxon>Orobanchaceae</taxon>
        <taxon>Buchnereae</taxon>
        <taxon>Striga</taxon>
    </lineage>
</organism>
<dbReference type="PANTHER" id="PTHR32094">
    <property type="entry name" value="FANCONI ANEMIA GROUP E PROTEIN"/>
    <property type="match status" value="1"/>
</dbReference>
<reference evidence="2" key="1">
    <citation type="journal article" date="2019" name="Curr. Biol.">
        <title>Genome Sequence of Striga asiatica Provides Insight into the Evolution of Plant Parasitism.</title>
        <authorList>
            <person name="Yoshida S."/>
            <person name="Kim S."/>
            <person name="Wafula E.K."/>
            <person name="Tanskanen J."/>
            <person name="Kim Y.M."/>
            <person name="Honaas L."/>
            <person name="Yang Z."/>
            <person name="Spallek T."/>
            <person name="Conn C.E."/>
            <person name="Ichihashi Y."/>
            <person name="Cheong K."/>
            <person name="Cui S."/>
            <person name="Der J.P."/>
            <person name="Gundlach H."/>
            <person name="Jiao Y."/>
            <person name="Hori C."/>
            <person name="Ishida J.K."/>
            <person name="Kasahara H."/>
            <person name="Kiba T."/>
            <person name="Kim M.S."/>
            <person name="Koo N."/>
            <person name="Laohavisit A."/>
            <person name="Lee Y.H."/>
            <person name="Lumba S."/>
            <person name="McCourt P."/>
            <person name="Mortimer J.C."/>
            <person name="Mutuku J.M."/>
            <person name="Nomura T."/>
            <person name="Sasaki-Sekimoto Y."/>
            <person name="Seto Y."/>
            <person name="Wang Y."/>
            <person name="Wakatake T."/>
            <person name="Sakakibara H."/>
            <person name="Demura T."/>
            <person name="Yamaguchi S."/>
            <person name="Yoneyama K."/>
            <person name="Manabe R.I."/>
            <person name="Nelson D.C."/>
            <person name="Schulman A.H."/>
            <person name="Timko M.P."/>
            <person name="dePamphilis C.W."/>
            <person name="Choi D."/>
            <person name="Shirasu K."/>
        </authorList>
    </citation>
    <scope>NUCLEOTIDE SEQUENCE [LARGE SCALE GENOMIC DNA]</scope>
    <source>
        <strain evidence="2">cv. UVA1</strain>
    </source>
</reference>
<accession>A0A5A7PYC2</accession>
<dbReference type="InterPro" id="IPR039685">
    <property type="entry name" value="FANCE"/>
</dbReference>
<evidence type="ECO:0000313" key="2">
    <source>
        <dbReference type="Proteomes" id="UP000325081"/>
    </source>
</evidence>
<dbReference type="GO" id="GO:0043240">
    <property type="term" value="C:Fanconi anaemia nuclear complex"/>
    <property type="evidence" value="ECO:0007669"/>
    <property type="project" value="InterPro"/>
</dbReference>
<proteinExistence type="predicted"/>
<gene>
    <name evidence="1" type="ORF">STAS_13495</name>
</gene>
<dbReference type="OrthoDB" id="2449818at2759"/>
<dbReference type="Gene3D" id="1.25.40.480">
    <property type="match status" value="1"/>
</dbReference>
<keyword evidence="2" id="KW-1185">Reference proteome</keyword>